<keyword evidence="6 12" id="KW-0812">Transmembrane</keyword>
<evidence type="ECO:0000256" key="13">
    <source>
        <dbReference type="RuleBase" id="RU000473"/>
    </source>
</evidence>
<comment type="subcellular location">
    <subcellularLocation>
        <location evidence="2 12">Mitochondrion inner membrane</location>
        <topology evidence="2 12">Multi-pass membrane protein</topology>
    </subcellularLocation>
</comment>
<dbReference type="GO" id="GO:0003954">
    <property type="term" value="F:NADH dehydrogenase activity"/>
    <property type="evidence" value="ECO:0007669"/>
    <property type="project" value="TreeGrafter"/>
</dbReference>
<evidence type="ECO:0000256" key="10">
    <source>
        <dbReference type="ARBA" id="ARBA00023128"/>
    </source>
</evidence>
<sequence>MFFFNFFFLLIFIFIGVAYYVLLERKVLGYIQFRKGPSKVGFFGLFQPFSDAISLFSSESYFIYFGNLFIYFFVPIIGLVVSCIFWVLYPVCFNLVSFNLGFVFFICCSGLMVYFIMMAGWSSNSMYSLIGGIRSVAQSISYEVCMFMIFLSLVIFYLGFSFLDLFFIQSFNWFVFFCFPLFMVFFSCLLAETNRSPFDFAEGESELVSGFNLEYSSFLFSFIFLSEYMNMIFMSFLMSLFFCGGDYYSYFFFFSVLFFCFLFVWVRGTFPRYRYDKLMMLCWSCYLPLVLNYLFFFCFLKVIIF</sequence>
<dbReference type="PANTHER" id="PTHR11432">
    <property type="entry name" value="NADH DEHYDROGENASE SUBUNIT 1"/>
    <property type="match status" value="1"/>
</dbReference>
<protein>
    <recommendedName>
        <fullName evidence="4 13">NADH-ubiquinone oxidoreductase chain 1</fullName>
        <ecNumber evidence="13">7.1.1.2</ecNumber>
    </recommendedName>
</protein>
<dbReference type="PROSITE" id="PS00668">
    <property type="entry name" value="COMPLEX1_ND1_2"/>
    <property type="match status" value="1"/>
</dbReference>
<proteinExistence type="inferred from homology"/>
<evidence type="ECO:0000256" key="9">
    <source>
        <dbReference type="ARBA" id="ARBA00023075"/>
    </source>
</evidence>
<dbReference type="GO" id="GO:0005743">
    <property type="term" value="C:mitochondrial inner membrane"/>
    <property type="evidence" value="ECO:0007669"/>
    <property type="project" value="UniProtKB-SubCell"/>
</dbReference>
<evidence type="ECO:0000256" key="5">
    <source>
        <dbReference type="ARBA" id="ARBA00022448"/>
    </source>
</evidence>
<comment type="function">
    <text evidence="1">Core subunit of the mitochondrial membrane respiratory chain NADH dehydrogenase (Complex I) that is believed to belong to the minimal assembly required for catalysis. Complex I functions in the transfer of electrons from NADH to the respiratory chain. The immediate electron acceptor for the enzyme is believed to be ubiquinone.</text>
</comment>
<dbReference type="GO" id="GO:0008137">
    <property type="term" value="F:NADH dehydrogenase (ubiquinone) activity"/>
    <property type="evidence" value="ECO:0007669"/>
    <property type="project" value="UniProtKB-EC"/>
</dbReference>
<name>A0A3G1RJB2_9HEMI</name>
<keyword evidence="8 14" id="KW-1133">Transmembrane helix</keyword>
<keyword evidence="5" id="KW-0813">Transport</keyword>
<dbReference type="HAMAP" id="MF_01350">
    <property type="entry name" value="NDH1_NuoH"/>
    <property type="match status" value="1"/>
</dbReference>
<evidence type="ECO:0000256" key="4">
    <source>
        <dbReference type="ARBA" id="ARBA00021009"/>
    </source>
</evidence>
<keyword evidence="12" id="KW-0520">NAD</keyword>
<dbReference type="InterPro" id="IPR001694">
    <property type="entry name" value="NADH_UbQ_OxRdtase_su1/FPO"/>
</dbReference>
<organism evidence="15">
    <name type="scientific">Ugyops sp. APL-2018</name>
    <dbReference type="NCBI Taxonomy" id="2250388"/>
    <lineage>
        <taxon>Eukaryota</taxon>
        <taxon>Metazoa</taxon>
        <taxon>Ecdysozoa</taxon>
        <taxon>Arthropoda</taxon>
        <taxon>Hexapoda</taxon>
        <taxon>Insecta</taxon>
        <taxon>Pterygota</taxon>
        <taxon>Neoptera</taxon>
        <taxon>Paraneoptera</taxon>
        <taxon>Hemiptera</taxon>
        <taxon>Auchenorrhyncha</taxon>
        <taxon>Fulgoroidea</taxon>
        <taxon>Delphacidae</taxon>
        <taxon>Asiracinae</taxon>
        <taxon>Ugyops</taxon>
    </lineage>
</organism>
<evidence type="ECO:0000256" key="14">
    <source>
        <dbReference type="SAM" id="Phobius"/>
    </source>
</evidence>
<feature type="transmembrane region" description="Helical" evidence="14">
    <location>
        <begin position="140"/>
        <end position="159"/>
    </location>
</feature>
<evidence type="ECO:0000256" key="2">
    <source>
        <dbReference type="ARBA" id="ARBA00004448"/>
    </source>
</evidence>
<geneLocation type="mitochondrion" evidence="15"/>
<evidence type="ECO:0000256" key="8">
    <source>
        <dbReference type="ARBA" id="ARBA00022989"/>
    </source>
</evidence>
<evidence type="ECO:0000256" key="12">
    <source>
        <dbReference type="RuleBase" id="RU000471"/>
    </source>
</evidence>
<keyword evidence="11 14" id="KW-0472">Membrane</keyword>
<evidence type="ECO:0000256" key="6">
    <source>
        <dbReference type="ARBA" id="ARBA00022692"/>
    </source>
</evidence>
<evidence type="ECO:0000256" key="3">
    <source>
        <dbReference type="ARBA" id="ARBA00010535"/>
    </source>
</evidence>
<dbReference type="InterPro" id="IPR018086">
    <property type="entry name" value="NADH_UbQ_OxRdtase_su1_CS"/>
</dbReference>
<dbReference type="AlphaFoldDB" id="A0A3G1RJB2"/>
<feature type="transmembrane region" description="Helical" evidence="14">
    <location>
        <begin position="218"/>
        <end position="241"/>
    </location>
</feature>
<keyword evidence="10 13" id="KW-0496">Mitochondrion</keyword>
<dbReference type="GO" id="GO:0009060">
    <property type="term" value="P:aerobic respiration"/>
    <property type="evidence" value="ECO:0007669"/>
    <property type="project" value="TreeGrafter"/>
</dbReference>
<dbReference type="PANTHER" id="PTHR11432:SF3">
    <property type="entry name" value="NADH-UBIQUINONE OXIDOREDUCTASE CHAIN 1"/>
    <property type="match status" value="1"/>
</dbReference>
<evidence type="ECO:0000256" key="7">
    <source>
        <dbReference type="ARBA" id="ARBA00022792"/>
    </source>
</evidence>
<evidence type="ECO:0000256" key="11">
    <source>
        <dbReference type="ARBA" id="ARBA00023136"/>
    </source>
</evidence>
<feature type="transmembrane region" description="Helical" evidence="14">
    <location>
        <begin position="171"/>
        <end position="191"/>
    </location>
</feature>
<feature type="transmembrane region" description="Helical" evidence="14">
    <location>
        <begin position="95"/>
        <end position="119"/>
    </location>
</feature>
<gene>
    <name evidence="15" type="primary">nad1</name>
</gene>
<feature type="transmembrane region" description="Helical" evidence="14">
    <location>
        <begin position="247"/>
        <end position="266"/>
    </location>
</feature>
<keyword evidence="7" id="KW-0999">Mitochondrion inner membrane</keyword>
<feature type="transmembrane region" description="Helical" evidence="14">
    <location>
        <begin position="278"/>
        <end position="304"/>
    </location>
</feature>
<feature type="transmembrane region" description="Helical" evidence="14">
    <location>
        <begin position="68"/>
        <end position="89"/>
    </location>
</feature>
<comment type="catalytic activity">
    <reaction evidence="13">
        <text>a ubiquinone + NADH + 5 H(+)(in) = a ubiquinol + NAD(+) + 4 H(+)(out)</text>
        <dbReference type="Rhea" id="RHEA:29091"/>
        <dbReference type="Rhea" id="RHEA-COMP:9565"/>
        <dbReference type="Rhea" id="RHEA-COMP:9566"/>
        <dbReference type="ChEBI" id="CHEBI:15378"/>
        <dbReference type="ChEBI" id="CHEBI:16389"/>
        <dbReference type="ChEBI" id="CHEBI:17976"/>
        <dbReference type="ChEBI" id="CHEBI:57540"/>
        <dbReference type="ChEBI" id="CHEBI:57945"/>
        <dbReference type="EC" id="7.1.1.2"/>
    </reaction>
</comment>
<comment type="similarity">
    <text evidence="3 12">Belongs to the complex I subunit 1 family.</text>
</comment>
<dbReference type="Pfam" id="PF00146">
    <property type="entry name" value="NADHdh"/>
    <property type="match status" value="1"/>
</dbReference>
<dbReference type="EC" id="7.1.1.2" evidence="13"/>
<dbReference type="EMBL" id="MH352481">
    <property type="protein sequence ID" value="AWX92104.1"/>
    <property type="molecule type" value="Genomic_DNA"/>
</dbReference>
<keyword evidence="9 13" id="KW-0830">Ubiquinone</keyword>
<feature type="transmembrane region" description="Helical" evidence="14">
    <location>
        <begin position="6"/>
        <end position="23"/>
    </location>
</feature>
<accession>A0A3G1RJB2</accession>
<evidence type="ECO:0000313" key="15">
    <source>
        <dbReference type="EMBL" id="AWX92104.1"/>
    </source>
</evidence>
<reference evidence="15" key="1">
    <citation type="journal article" date="2018" name="J. Insect Sci.">
        <title>The Complete Mitochondrial Genome of Ugyops sp. (Hemiptera: Delphacidae).</title>
        <authorList>
            <person name="Yu F."/>
            <person name="Liang A.P."/>
        </authorList>
    </citation>
    <scope>NUCLEOTIDE SEQUENCE</scope>
</reference>
<evidence type="ECO:0000256" key="1">
    <source>
        <dbReference type="ARBA" id="ARBA00003257"/>
    </source>
</evidence>